<sequence>MVKNRYNPDIHHRRSIRLKGHNYADGGLYFVTLCADKRQELFGHMKATGQVAEEYWKMPINSGGPTSPRAACLTIWCRMQM</sequence>
<reference evidence="1 2" key="1">
    <citation type="submission" date="2019-04" db="EMBL/GenBank/DDBJ databases">
        <authorList>
            <person name="Van Vliet M D."/>
        </authorList>
    </citation>
    <scope>NUCLEOTIDE SEQUENCE [LARGE SCALE GENOMIC DNA]</scope>
    <source>
        <strain evidence="1 2">F1</strain>
    </source>
</reference>
<evidence type="ECO:0000313" key="1">
    <source>
        <dbReference type="EMBL" id="VGO14004.1"/>
    </source>
</evidence>
<gene>
    <name evidence="1" type="ORF">PDESU_02561</name>
</gene>
<evidence type="ECO:0000313" key="2">
    <source>
        <dbReference type="Proteomes" id="UP000366872"/>
    </source>
</evidence>
<accession>A0A6C2U2Z4</accession>
<name>A0A6C2U2Z4_PONDE</name>
<dbReference type="Proteomes" id="UP000366872">
    <property type="component" value="Unassembled WGS sequence"/>
</dbReference>
<organism evidence="1 2">
    <name type="scientific">Pontiella desulfatans</name>
    <dbReference type="NCBI Taxonomy" id="2750659"/>
    <lineage>
        <taxon>Bacteria</taxon>
        <taxon>Pseudomonadati</taxon>
        <taxon>Kiritimatiellota</taxon>
        <taxon>Kiritimatiellia</taxon>
        <taxon>Kiritimatiellales</taxon>
        <taxon>Pontiellaceae</taxon>
        <taxon>Pontiella</taxon>
    </lineage>
</organism>
<protein>
    <submittedName>
        <fullName evidence="1">Uncharacterized protein</fullName>
    </submittedName>
</protein>
<dbReference type="EMBL" id="CAAHFG010000001">
    <property type="protein sequence ID" value="VGO14004.1"/>
    <property type="molecule type" value="Genomic_DNA"/>
</dbReference>
<keyword evidence="2" id="KW-1185">Reference proteome</keyword>
<dbReference type="AlphaFoldDB" id="A0A6C2U2Z4"/>
<dbReference type="RefSeq" id="WP_136079533.1">
    <property type="nucleotide sequence ID" value="NZ_CAAHFG010000001.1"/>
</dbReference>
<proteinExistence type="predicted"/>